<dbReference type="OrthoDB" id="7471224at2759"/>
<evidence type="ECO:0000313" key="3">
    <source>
        <dbReference type="EMBL" id="CAH0598795.1"/>
    </source>
</evidence>
<dbReference type="PROSITE" id="PS00028">
    <property type="entry name" value="ZINC_FINGER_C2H2_1"/>
    <property type="match status" value="1"/>
</dbReference>
<dbReference type="InterPro" id="IPR013087">
    <property type="entry name" value="Znf_C2H2_type"/>
</dbReference>
<keyword evidence="1" id="KW-0479">Metal-binding</keyword>
<keyword evidence="1" id="KW-0862">Zinc</keyword>
<dbReference type="EMBL" id="LR824029">
    <property type="protein sequence ID" value="CAH0598795.1"/>
    <property type="molecule type" value="Genomic_DNA"/>
</dbReference>
<keyword evidence="4" id="KW-1185">Reference proteome</keyword>
<evidence type="ECO:0000259" key="2">
    <source>
        <dbReference type="PROSITE" id="PS50157"/>
    </source>
</evidence>
<dbReference type="SUPFAM" id="SSF57667">
    <property type="entry name" value="beta-beta-alpha zinc fingers"/>
    <property type="match status" value="1"/>
</dbReference>
<dbReference type="Proteomes" id="UP001154114">
    <property type="component" value="Chromosome 26"/>
</dbReference>
<dbReference type="InterPro" id="IPR036236">
    <property type="entry name" value="Znf_C2H2_sf"/>
</dbReference>
<keyword evidence="1" id="KW-0863">Zinc-finger</keyword>
<reference evidence="3" key="1">
    <citation type="submission" date="2021-12" db="EMBL/GenBank/DDBJ databases">
        <authorList>
            <person name="King R."/>
        </authorList>
    </citation>
    <scope>NUCLEOTIDE SEQUENCE</scope>
</reference>
<dbReference type="AlphaFoldDB" id="A0A9P0BYX3"/>
<protein>
    <recommendedName>
        <fullName evidence="2">C2H2-type domain-containing protein</fullName>
    </recommendedName>
</protein>
<name>A0A9P0BYX3_CHRIL</name>
<proteinExistence type="predicted"/>
<organism evidence="3 4">
    <name type="scientific">Chrysodeixis includens</name>
    <name type="common">Soybean looper</name>
    <name type="synonym">Pseudoplusia includens</name>
    <dbReference type="NCBI Taxonomy" id="689277"/>
    <lineage>
        <taxon>Eukaryota</taxon>
        <taxon>Metazoa</taxon>
        <taxon>Ecdysozoa</taxon>
        <taxon>Arthropoda</taxon>
        <taxon>Hexapoda</taxon>
        <taxon>Insecta</taxon>
        <taxon>Pterygota</taxon>
        <taxon>Neoptera</taxon>
        <taxon>Endopterygota</taxon>
        <taxon>Lepidoptera</taxon>
        <taxon>Glossata</taxon>
        <taxon>Ditrysia</taxon>
        <taxon>Noctuoidea</taxon>
        <taxon>Noctuidae</taxon>
        <taxon>Plusiinae</taxon>
        <taxon>Chrysodeixis</taxon>
    </lineage>
</organism>
<sequence length="229" mass="25709">MSSNALDNEDLENVHLVRMEDVQPSRDRIERNIDSHGSGTDEEEVYETCIIDEVDYDRDCVVDEDSDSNIGSMVSIQSEDILDDTSDAEEFIVPEISDPAIGVEIPIEIEPTSEIQQIPPDSWPTLEILPGGVIKNAMEMETLSKVETEPKPAGEMMYACAKCSQTFKYLFCLVKHVKWHEEQQKILILENTGALNPVDPDCLCVQSGKKKIVSPIKTSKRKLPKRLKS</sequence>
<evidence type="ECO:0000256" key="1">
    <source>
        <dbReference type="PROSITE-ProRule" id="PRU00042"/>
    </source>
</evidence>
<evidence type="ECO:0000313" key="4">
    <source>
        <dbReference type="Proteomes" id="UP001154114"/>
    </source>
</evidence>
<feature type="domain" description="C2H2-type" evidence="2">
    <location>
        <begin position="158"/>
        <end position="185"/>
    </location>
</feature>
<dbReference type="GO" id="GO:0008270">
    <property type="term" value="F:zinc ion binding"/>
    <property type="evidence" value="ECO:0007669"/>
    <property type="project" value="UniProtKB-KW"/>
</dbReference>
<gene>
    <name evidence="3" type="ORF">CINC_LOCUS8434</name>
</gene>
<dbReference type="PROSITE" id="PS50157">
    <property type="entry name" value="ZINC_FINGER_C2H2_2"/>
    <property type="match status" value="1"/>
</dbReference>
<accession>A0A9P0BYX3</accession>